<protein>
    <recommendedName>
        <fullName evidence="3">Sel1 repeat family protein</fullName>
    </recommendedName>
</protein>
<evidence type="ECO:0000313" key="1">
    <source>
        <dbReference type="EMBL" id="QFZ72383.1"/>
    </source>
</evidence>
<dbReference type="InterPro" id="IPR050767">
    <property type="entry name" value="Sel1_AlgK"/>
</dbReference>
<dbReference type="KEGG" id="sfy:GFH48_03125"/>
<dbReference type="SMART" id="SM00671">
    <property type="entry name" value="SEL1"/>
    <property type="match status" value="2"/>
</dbReference>
<organism evidence="1 2">
    <name type="scientific">Streptomyces fagopyri</name>
    <dbReference type="NCBI Taxonomy" id="2662397"/>
    <lineage>
        <taxon>Bacteria</taxon>
        <taxon>Bacillati</taxon>
        <taxon>Actinomycetota</taxon>
        <taxon>Actinomycetes</taxon>
        <taxon>Kitasatosporales</taxon>
        <taxon>Streptomycetaceae</taxon>
        <taxon>Streptomyces</taxon>
    </lineage>
</organism>
<reference evidence="1 2" key="1">
    <citation type="submission" date="2019-10" db="EMBL/GenBank/DDBJ databases">
        <title>A novel species.</title>
        <authorList>
            <person name="Gao J."/>
        </authorList>
    </citation>
    <scope>NUCLEOTIDE SEQUENCE [LARGE SCALE GENOMIC DNA]</scope>
    <source>
        <strain evidence="1 2">QMT-28</strain>
    </source>
</reference>
<dbReference type="Pfam" id="PF08238">
    <property type="entry name" value="Sel1"/>
    <property type="match status" value="2"/>
</dbReference>
<proteinExistence type="predicted"/>
<dbReference type="InterPro" id="IPR006597">
    <property type="entry name" value="Sel1-like"/>
</dbReference>
<sequence>MVQWQGTNFTVDGHEPTSAEEYYRIGLHCWDSAEHRDAATAFLETAAANGHGAAVELLGHIDYVRGHYASALPRLRQSTGSPRAAYYLASLYHQGCPQAGVPQSFDEAARWYRSSAELGEPEAMLALGDLYLERLLPVARTPAEHALEYFLAAAARNHPYGQYRAAEVYRTLYQDAQRAAALYQACVDNPMTVRHSLGSMMMLQSQAHLREISANSAAGLLRQRRDSVNPPHQRDDFY</sequence>
<keyword evidence="2" id="KW-1185">Reference proteome</keyword>
<dbReference type="InterPro" id="IPR011990">
    <property type="entry name" value="TPR-like_helical_dom_sf"/>
</dbReference>
<dbReference type="PANTHER" id="PTHR11102">
    <property type="entry name" value="SEL-1-LIKE PROTEIN"/>
    <property type="match status" value="1"/>
</dbReference>
<dbReference type="Proteomes" id="UP000326179">
    <property type="component" value="Chromosome"/>
</dbReference>
<dbReference type="EMBL" id="CP045643">
    <property type="protein sequence ID" value="QFZ72383.1"/>
    <property type="molecule type" value="Genomic_DNA"/>
</dbReference>
<gene>
    <name evidence="1" type="ORF">GFH48_03125</name>
</gene>
<dbReference type="PANTHER" id="PTHR11102:SF160">
    <property type="entry name" value="ERAD-ASSOCIATED E3 UBIQUITIN-PROTEIN LIGASE COMPONENT HRD3"/>
    <property type="match status" value="1"/>
</dbReference>
<dbReference type="RefSeq" id="WP_153286753.1">
    <property type="nucleotide sequence ID" value="NZ_CP045643.1"/>
</dbReference>
<name>A0A5Q0L5Y3_9ACTN</name>
<dbReference type="SUPFAM" id="SSF81901">
    <property type="entry name" value="HCP-like"/>
    <property type="match status" value="1"/>
</dbReference>
<dbReference type="Gene3D" id="1.25.40.10">
    <property type="entry name" value="Tetratricopeptide repeat domain"/>
    <property type="match status" value="1"/>
</dbReference>
<accession>A0A5Q0L5Y3</accession>
<evidence type="ECO:0000313" key="2">
    <source>
        <dbReference type="Proteomes" id="UP000326179"/>
    </source>
</evidence>
<evidence type="ECO:0008006" key="3">
    <source>
        <dbReference type="Google" id="ProtNLM"/>
    </source>
</evidence>
<dbReference type="AlphaFoldDB" id="A0A5Q0L5Y3"/>